<dbReference type="SMART" id="SM00387">
    <property type="entry name" value="HATPase_c"/>
    <property type="match status" value="1"/>
</dbReference>
<dbReference type="FunFam" id="3.30.565.10:FF:000006">
    <property type="entry name" value="Sensor histidine kinase WalK"/>
    <property type="match status" value="1"/>
</dbReference>
<dbReference type="SUPFAM" id="SSF47384">
    <property type="entry name" value="Homodimeric domain of signal transducing histidine kinase"/>
    <property type="match status" value="1"/>
</dbReference>
<name>A0A1G2HMM5_9BACT</name>
<keyword evidence="3" id="KW-0597">Phosphoprotein</keyword>
<keyword evidence="4" id="KW-0808">Transferase</keyword>
<evidence type="ECO:0000256" key="7">
    <source>
        <dbReference type="SAM" id="Coils"/>
    </source>
</evidence>
<dbReference type="Gene3D" id="3.30.565.10">
    <property type="entry name" value="Histidine kinase-like ATPase, C-terminal domain"/>
    <property type="match status" value="1"/>
</dbReference>
<proteinExistence type="predicted"/>
<dbReference type="AlphaFoldDB" id="A0A1G2HMM5"/>
<accession>A0A1G2HMM5</accession>
<evidence type="ECO:0000313" key="9">
    <source>
        <dbReference type="EMBL" id="OGZ63693.1"/>
    </source>
</evidence>
<dbReference type="CDD" id="cd00082">
    <property type="entry name" value="HisKA"/>
    <property type="match status" value="1"/>
</dbReference>
<dbReference type="InterPro" id="IPR005467">
    <property type="entry name" value="His_kinase_dom"/>
</dbReference>
<keyword evidence="7" id="KW-0175">Coiled coil</keyword>
<dbReference type="SUPFAM" id="SSF55874">
    <property type="entry name" value="ATPase domain of HSP90 chaperone/DNA topoisomerase II/histidine kinase"/>
    <property type="match status" value="1"/>
</dbReference>
<comment type="caution">
    <text evidence="9">The sequence shown here is derived from an EMBL/GenBank/DDBJ whole genome shotgun (WGS) entry which is preliminary data.</text>
</comment>
<sequence>MDEKNKNILYDFIVLFIEKAMDLLGSDQITNAIGKENIKQKFLKTKKTALVDALASLDKESIKRKITTIIGFLSNNFGVDLTEKTLEEIYSIQERRYSPVLANDIILPLISDNFLEKYRLQYLSKEQLEAKVIEKTKELLELNAKLEKKVSERTAELTQANKELKELDERKSEFLSIIAHQLRTPLSGIKWTLNMLIHGDLGPISKEQERYLIKSYEGNERLIAIVETMLSANRIDSAKYELDLEKNEIVNLVLEVISDNLPYAKTRNVTIHFENPDIVIPEFIFDKEKMRDVLQNLIDNAIKYSRPAGKVTITLQYTDNKVEFAIKDNGIGIPTDQQALIFSRFFRSHNAQSADPNGNGLGLFIVKSIINLHGGRVWFESKQNSGTVFHFSLNANH</sequence>
<dbReference type="InterPro" id="IPR003661">
    <property type="entry name" value="HisK_dim/P_dom"/>
</dbReference>
<dbReference type="Gene3D" id="1.10.287.130">
    <property type="match status" value="1"/>
</dbReference>
<dbReference type="CDD" id="cd00075">
    <property type="entry name" value="HATPase"/>
    <property type="match status" value="1"/>
</dbReference>
<dbReference type="Pfam" id="PF02518">
    <property type="entry name" value="HATPase_c"/>
    <property type="match status" value="1"/>
</dbReference>
<dbReference type="InterPro" id="IPR036097">
    <property type="entry name" value="HisK_dim/P_sf"/>
</dbReference>
<evidence type="ECO:0000259" key="8">
    <source>
        <dbReference type="PROSITE" id="PS50109"/>
    </source>
</evidence>
<dbReference type="PANTHER" id="PTHR43711">
    <property type="entry name" value="TWO-COMPONENT HISTIDINE KINASE"/>
    <property type="match status" value="1"/>
</dbReference>
<dbReference type="EMBL" id="MHOO01000011">
    <property type="protein sequence ID" value="OGZ63693.1"/>
    <property type="molecule type" value="Genomic_DNA"/>
</dbReference>
<evidence type="ECO:0000256" key="3">
    <source>
        <dbReference type="ARBA" id="ARBA00022553"/>
    </source>
</evidence>
<evidence type="ECO:0000256" key="1">
    <source>
        <dbReference type="ARBA" id="ARBA00000085"/>
    </source>
</evidence>
<comment type="catalytic activity">
    <reaction evidence="1">
        <text>ATP + protein L-histidine = ADP + protein N-phospho-L-histidine.</text>
        <dbReference type="EC" id="2.7.13.3"/>
    </reaction>
</comment>
<gene>
    <name evidence="9" type="ORF">A2730_00130</name>
</gene>
<protein>
    <recommendedName>
        <fullName evidence="2">histidine kinase</fullName>
        <ecNumber evidence="2">2.7.13.3</ecNumber>
    </recommendedName>
</protein>
<evidence type="ECO:0000256" key="6">
    <source>
        <dbReference type="ARBA" id="ARBA00023012"/>
    </source>
</evidence>
<evidence type="ECO:0000256" key="5">
    <source>
        <dbReference type="ARBA" id="ARBA00022777"/>
    </source>
</evidence>
<feature type="domain" description="Histidine kinase" evidence="8">
    <location>
        <begin position="177"/>
        <end position="397"/>
    </location>
</feature>
<dbReference type="PRINTS" id="PR00344">
    <property type="entry name" value="BCTRLSENSOR"/>
</dbReference>
<dbReference type="SMART" id="SM00388">
    <property type="entry name" value="HisKA"/>
    <property type="match status" value="1"/>
</dbReference>
<dbReference type="InterPro" id="IPR004358">
    <property type="entry name" value="Sig_transdc_His_kin-like_C"/>
</dbReference>
<dbReference type="Proteomes" id="UP000176855">
    <property type="component" value="Unassembled WGS sequence"/>
</dbReference>
<dbReference type="PANTHER" id="PTHR43711:SF31">
    <property type="entry name" value="HISTIDINE KINASE"/>
    <property type="match status" value="1"/>
</dbReference>
<organism evidence="9 10">
    <name type="scientific">Candidatus Staskawiczbacteria bacterium RIFCSPHIGHO2_01_FULL_39_25</name>
    <dbReference type="NCBI Taxonomy" id="1802202"/>
    <lineage>
        <taxon>Bacteria</taxon>
        <taxon>Candidatus Staskawicziibacteriota</taxon>
    </lineage>
</organism>
<dbReference type="PROSITE" id="PS50109">
    <property type="entry name" value="HIS_KIN"/>
    <property type="match status" value="1"/>
</dbReference>
<evidence type="ECO:0000256" key="4">
    <source>
        <dbReference type="ARBA" id="ARBA00022679"/>
    </source>
</evidence>
<feature type="coiled-coil region" evidence="7">
    <location>
        <begin position="123"/>
        <end position="177"/>
    </location>
</feature>
<keyword evidence="6" id="KW-0902">Two-component regulatory system</keyword>
<dbReference type="InterPro" id="IPR003594">
    <property type="entry name" value="HATPase_dom"/>
</dbReference>
<evidence type="ECO:0000256" key="2">
    <source>
        <dbReference type="ARBA" id="ARBA00012438"/>
    </source>
</evidence>
<dbReference type="GO" id="GO:0000155">
    <property type="term" value="F:phosphorelay sensor kinase activity"/>
    <property type="evidence" value="ECO:0007669"/>
    <property type="project" value="InterPro"/>
</dbReference>
<dbReference type="STRING" id="1802202.A2730_00130"/>
<dbReference type="Pfam" id="PF00512">
    <property type="entry name" value="HisKA"/>
    <property type="match status" value="1"/>
</dbReference>
<keyword evidence="5" id="KW-0418">Kinase</keyword>
<dbReference type="InterPro" id="IPR036890">
    <property type="entry name" value="HATPase_C_sf"/>
</dbReference>
<evidence type="ECO:0000313" key="10">
    <source>
        <dbReference type="Proteomes" id="UP000176855"/>
    </source>
</evidence>
<reference evidence="9 10" key="1">
    <citation type="journal article" date="2016" name="Nat. Commun.">
        <title>Thousands of microbial genomes shed light on interconnected biogeochemical processes in an aquifer system.</title>
        <authorList>
            <person name="Anantharaman K."/>
            <person name="Brown C.T."/>
            <person name="Hug L.A."/>
            <person name="Sharon I."/>
            <person name="Castelle C.J."/>
            <person name="Probst A.J."/>
            <person name="Thomas B.C."/>
            <person name="Singh A."/>
            <person name="Wilkins M.J."/>
            <person name="Karaoz U."/>
            <person name="Brodie E.L."/>
            <person name="Williams K.H."/>
            <person name="Hubbard S.S."/>
            <person name="Banfield J.F."/>
        </authorList>
    </citation>
    <scope>NUCLEOTIDE SEQUENCE [LARGE SCALE GENOMIC DNA]</scope>
</reference>
<dbReference type="EC" id="2.7.13.3" evidence="2"/>
<dbReference type="InterPro" id="IPR050736">
    <property type="entry name" value="Sensor_HK_Regulatory"/>
</dbReference>